<dbReference type="Gene3D" id="1.10.357.10">
    <property type="entry name" value="Tetracycline Repressor, domain 2"/>
    <property type="match status" value="1"/>
</dbReference>
<comment type="caution">
    <text evidence="6">The sequence shown here is derived from an EMBL/GenBank/DDBJ whole genome shotgun (WGS) entry which is preliminary data.</text>
</comment>
<dbReference type="PANTHER" id="PTHR30055:SF237">
    <property type="entry name" value="TRANSCRIPTIONAL REPRESSOR MCE3R"/>
    <property type="match status" value="1"/>
</dbReference>
<evidence type="ECO:0000259" key="5">
    <source>
        <dbReference type="PROSITE" id="PS50977"/>
    </source>
</evidence>
<keyword evidence="7" id="KW-1185">Reference proteome</keyword>
<keyword evidence="2 4" id="KW-0238">DNA-binding</keyword>
<dbReference type="GO" id="GO:0000976">
    <property type="term" value="F:transcription cis-regulatory region binding"/>
    <property type="evidence" value="ECO:0007669"/>
    <property type="project" value="TreeGrafter"/>
</dbReference>
<dbReference type="EMBL" id="SGIS01000011">
    <property type="protein sequence ID" value="RZF64834.1"/>
    <property type="molecule type" value="Genomic_DNA"/>
</dbReference>
<dbReference type="PRINTS" id="PR00455">
    <property type="entry name" value="HTHTETR"/>
</dbReference>
<evidence type="ECO:0000256" key="4">
    <source>
        <dbReference type="PROSITE-ProRule" id="PRU00335"/>
    </source>
</evidence>
<evidence type="ECO:0000313" key="7">
    <source>
        <dbReference type="Proteomes" id="UP000292085"/>
    </source>
</evidence>
<dbReference type="OrthoDB" id="7605452at2"/>
<protein>
    <submittedName>
        <fullName evidence="6">TetR/AcrR family transcriptional regulator</fullName>
    </submittedName>
</protein>
<evidence type="ECO:0000256" key="3">
    <source>
        <dbReference type="ARBA" id="ARBA00023163"/>
    </source>
</evidence>
<dbReference type="InterPro" id="IPR050109">
    <property type="entry name" value="HTH-type_TetR-like_transc_reg"/>
</dbReference>
<feature type="domain" description="HTH tetR-type" evidence="5">
    <location>
        <begin position="156"/>
        <end position="216"/>
    </location>
</feature>
<keyword evidence="3" id="KW-0804">Transcription</keyword>
<dbReference type="InterPro" id="IPR009057">
    <property type="entry name" value="Homeodomain-like_sf"/>
</dbReference>
<dbReference type="InterPro" id="IPR001647">
    <property type="entry name" value="HTH_TetR"/>
</dbReference>
<dbReference type="AlphaFoldDB" id="A0A4Q6Y4Q1"/>
<organism evidence="6 7">
    <name type="scientific">Sphingomonas populi</name>
    <dbReference type="NCBI Taxonomy" id="2484750"/>
    <lineage>
        <taxon>Bacteria</taxon>
        <taxon>Pseudomonadati</taxon>
        <taxon>Pseudomonadota</taxon>
        <taxon>Alphaproteobacteria</taxon>
        <taxon>Sphingomonadales</taxon>
        <taxon>Sphingomonadaceae</taxon>
        <taxon>Sphingomonas</taxon>
    </lineage>
</organism>
<reference evidence="6 7" key="1">
    <citation type="submission" date="2019-02" db="EMBL/GenBank/DDBJ databases">
        <authorList>
            <person name="Li Y."/>
        </authorList>
    </citation>
    <scope>NUCLEOTIDE SEQUENCE [LARGE SCALE GENOMIC DNA]</scope>
    <source>
        <strain evidence="6 7">3-7</strain>
    </source>
</reference>
<name>A0A4Q6Y4Q1_9SPHN</name>
<dbReference type="Pfam" id="PF00440">
    <property type="entry name" value="TetR_N"/>
    <property type="match status" value="1"/>
</dbReference>
<evidence type="ECO:0000256" key="2">
    <source>
        <dbReference type="ARBA" id="ARBA00023125"/>
    </source>
</evidence>
<sequence>MRFQRAHHAGLESVAQDHAALVMFGRVHGEQQRHARRIRRYDLVLAQDGDPGCVDEAVAVLSNRGDVLVAGDCPERFANAVVVPGDRRVAPHLGPDVVGIAMTREAIRIETGVVGQRTRGCHAKDSLNERSFTSIANRSLLAGNAMRKVRTRMAPDERRAVILAAAAAMFQERGYAASSIDAIAAAAGISGPGIYRYFARKTELLVTLLEGAARTAMGEIADAVAGAGEGERLGAMADALARHAQREGAVIGLLQSTVAEMEPADRARLDEIRSRLVAQLAELLLTERAELNAAEAQLHVEAALGLIGQWARRPDPQHTIRFRRLLLAILGA</sequence>
<keyword evidence="1" id="KW-0805">Transcription regulation</keyword>
<dbReference type="PANTHER" id="PTHR30055">
    <property type="entry name" value="HTH-TYPE TRANSCRIPTIONAL REGULATOR RUTR"/>
    <property type="match status" value="1"/>
</dbReference>
<dbReference type="GO" id="GO:0003700">
    <property type="term" value="F:DNA-binding transcription factor activity"/>
    <property type="evidence" value="ECO:0007669"/>
    <property type="project" value="TreeGrafter"/>
</dbReference>
<dbReference type="Gene3D" id="1.10.10.60">
    <property type="entry name" value="Homeodomain-like"/>
    <property type="match status" value="1"/>
</dbReference>
<evidence type="ECO:0000313" key="6">
    <source>
        <dbReference type="EMBL" id="RZF64834.1"/>
    </source>
</evidence>
<dbReference type="Proteomes" id="UP000292085">
    <property type="component" value="Unassembled WGS sequence"/>
</dbReference>
<dbReference type="FunFam" id="1.10.10.60:FF:000141">
    <property type="entry name" value="TetR family transcriptional regulator"/>
    <property type="match status" value="1"/>
</dbReference>
<proteinExistence type="predicted"/>
<evidence type="ECO:0000256" key="1">
    <source>
        <dbReference type="ARBA" id="ARBA00023015"/>
    </source>
</evidence>
<dbReference type="PROSITE" id="PS50977">
    <property type="entry name" value="HTH_TETR_2"/>
    <property type="match status" value="1"/>
</dbReference>
<gene>
    <name evidence="6" type="ORF">EWE75_09100</name>
</gene>
<dbReference type="SUPFAM" id="SSF46689">
    <property type="entry name" value="Homeodomain-like"/>
    <property type="match status" value="1"/>
</dbReference>
<accession>A0A4Q6Y4Q1</accession>
<feature type="DNA-binding region" description="H-T-H motif" evidence="4">
    <location>
        <begin position="179"/>
        <end position="198"/>
    </location>
</feature>